<evidence type="ECO:0000313" key="2">
    <source>
        <dbReference type="EMBL" id="KAH9300924.1"/>
    </source>
</evidence>
<dbReference type="Proteomes" id="UP000824469">
    <property type="component" value="Unassembled WGS sequence"/>
</dbReference>
<reference evidence="2 3" key="1">
    <citation type="journal article" date="2021" name="Nat. Plants">
        <title>The Taxus genome provides insights into paclitaxel biosynthesis.</title>
        <authorList>
            <person name="Xiong X."/>
            <person name="Gou J."/>
            <person name="Liao Q."/>
            <person name="Li Y."/>
            <person name="Zhou Q."/>
            <person name="Bi G."/>
            <person name="Li C."/>
            <person name="Du R."/>
            <person name="Wang X."/>
            <person name="Sun T."/>
            <person name="Guo L."/>
            <person name="Liang H."/>
            <person name="Lu P."/>
            <person name="Wu Y."/>
            <person name="Zhang Z."/>
            <person name="Ro D.K."/>
            <person name="Shang Y."/>
            <person name="Huang S."/>
            <person name="Yan J."/>
        </authorList>
    </citation>
    <scope>NUCLEOTIDE SEQUENCE [LARGE SCALE GENOMIC DNA]</scope>
    <source>
        <strain evidence="2">Ta-2019</strain>
    </source>
</reference>
<keyword evidence="3" id="KW-1185">Reference proteome</keyword>
<proteinExistence type="predicted"/>
<dbReference type="Gene3D" id="1.25.40.10">
    <property type="entry name" value="Tetratricopeptide repeat domain"/>
    <property type="match status" value="1"/>
</dbReference>
<comment type="caution">
    <text evidence="2">The sequence shown here is derived from an EMBL/GenBank/DDBJ whole genome shotgun (WGS) entry which is preliminary data.</text>
</comment>
<dbReference type="AlphaFoldDB" id="A0AA38FCC3"/>
<dbReference type="SUPFAM" id="SSF48452">
    <property type="entry name" value="TPR-like"/>
    <property type="match status" value="1"/>
</dbReference>
<accession>A0AA38FCC3</accession>
<name>A0AA38FCC3_TAXCH</name>
<evidence type="ECO:0000313" key="3">
    <source>
        <dbReference type="Proteomes" id="UP000824469"/>
    </source>
</evidence>
<gene>
    <name evidence="2" type="ORF">KI387_012507</name>
</gene>
<dbReference type="InterPro" id="IPR011990">
    <property type="entry name" value="TPR-like_helical_dom_sf"/>
</dbReference>
<keyword evidence="1" id="KW-0732">Signal</keyword>
<sequence length="205" mass="23472">MLINMAHGSLLFSFSFCLESVIQSSNALSRKLLCKRTSPPLKLPARKLSCRCLASAYDQGETQTLFKAPAGLVECTDRGCKPVFHEDDLTTLVSDNDDWVCLENAGDIVRSRIKAYHEKLSQEDNLESGNFYKDFAGYLNHVWMQKELANKYYEEALKKERSNAELVTEYAEFVWKRLKNREMADQVLEEAVELQECADNVRVWG</sequence>
<dbReference type="EMBL" id="JAHRHJ020000009">
    <property type="protein sequence ID" value="KAH9300924.1"/>
    <property type="molecule type" value="Genomic_DNA"/>
</dbReference>
<feature type="non-terminal residue" evidence="2">
    <location>
        <position position="205"/>
    </location>
</feature>
<evidence type="ECO:0000256" key="1">
    <source>
        <dbReference type="SAM" id="SignalP"/>
    </source>
</evidence>
<feature type="chain" id="PRO_5041401033" evidence="1">
    <location>
        <begin position="28"/>
        <end position="205"/>
    </location>
</feature>
<organism evidence="2 3">
    <name type="scientific">Taxus chinensis</name>
    <name type="common">Chinese yew</name>
    <name type="synonym">Taxus wallichiana var. chinensis</name>
    <dbReference type="NCBI Taxonomy" id="29808"/>
    <lineage>
        <taxon>Eukaryota</taxon>
        <taxon>Viridiplantae</taxon>
        <taxon>Streptophyta</taxon>
        <taxon>Embryophyta</taxon>
        <taxon>Tracheophyta</taxon>
        <taxon>Spermatophyta</taxon>
        <taxon>Pinopsida</taxon>
        <taxon>Pinidae</taxon>
        <taxon>Conifers II</taxon>
        <taxon>Cupressales</taxon>
        <taxon>Taxaceae</taxon>
        <taxon>Taxus</taxon>
    </lineage>
</organism>
<protein>
    <submittedName>
        <fullName evidence="2">Uncharacterized protein</fullName>
    </submittedName>
</protein>
<feature type="signal peptide" evidence="1">
    <location>
        <begin position="1"/>
        <end position="27"/>
    </location>
</feature>